<gene>
    <name evidence="4" type="ORF">APQ99_00116</name>
    <name evidence="3" type="ORF">HBSAL_08460</name>
</gene>
<evidence type="ECO:0000313" key="6">
    <source>
        <dbReference type="Proteomes" id="UP000323075"/>
    </source>
</evidence>
<sequence>MQSVETAPTTRPATLPAAIGGITAYVVGYAVTYLWQSDAVGAALQSYNAVLALLGGDPIPTWTAVGWLFYNAHAVAFSTPAVGGSRLSRNLIIDGNAPLVLLLVPAGLLVVAGFIAGRHDGTPRADRGLRVGVRVTAGYAVAAVLGVALFRFTAGTATVHVEYALGVLVAGIGYPAVFGAAGGALAAVTR</sequence>
<reference evidence="4 6" key="2">
    <citation type="submission" date="2019-07" db="EMBL/GenBank/DDBJ databases">
        <title>Genomic Encyclopedia of Archaeal and Bacterial Type Strains, Phase II (KMG-II): from individual species to whole genera.</title>
        <authorList>
            <person name="Goeker M."/>
        </authorList>
    </citation>
    <scope>NUCLEOTIDE SEQUENCE [LARGE SCALE GENOMIC DNA]</scope>
    <source>
        <strain evidence="4 6">DSM 3754</strain>
    </source>
</reference>
<feature type="transmembrane region" description="Helical" evidence="1">
    <location>
        <begin position="15"/>
        <end position="35"/>
    </location>
</feature>
<dbReference type="RefSeq" id="WP_010903179.1">
    <property type="nucleotide sequence ID" value="NZ_VRYN01000001.1"/>
</dbReference>
<dbReference type="InterPro" id="IPR058284">
    <property type="entry name" value="DUF7978"/>
</dbReference>
<organism evidence="3 5">
    <name type="scientific">Halobacterium salinarum (strain ATCC 33171 / DSM 3754 / JCM 8978 / NBRC 102687 / NCIMB 764 / 91-R6)</name>
    <dbReference type="NCBI Taxonomy" id="2597657"/>
    <lineage>
        <taxon>Archaea</taxon>
        <taxon>Methanobacteriati</taxon>
        <taxon>Methanobacteriota</taxon>
        <taxon>Stenosarchaea group</taxon>
        <taxon>Halobacteria</taxon>
        <taxon>Halobacteriales</taxon>
        <taxon>Halobacteriaceae</taxon>
        <taxon>Halobacterium</taxon>
    </lineage>
</organism>
<keyword evidence="1" id="KW-1133">Transmembrane helix</keyword>
<evidence type="ECO:0000313" key="4">
    <source>
        <dbReference type="EMBL" id="TYO81611.1"/>
    </source>
</evidence>
<dbReference type="Proteomes" id="UP000296216">
    <property type="component" value="Chromosome"/>
</dbReference>
<accession>A0A4D6GU22</accession>
<reference evidence="3" key="3">
    <citation type="journal article" name="MicrobiologyOpen">
        <title>Whole-genome comparison between the type strain of Halobacterium salinarum (DSM 3754(T)) and the laboratory strains R1 and NRC-1.</title>
        <authorList>
            <person name="Pfeiffer F."/>
            <person name="Losensky G."/>
            <person name="Marchfelder A."/>
            <person name="Habermann B."/>
            <person name="Dyall-Smith M."/>
        </authorList>
    </citation>
    <scope>NUCLEOTIDE SEQUENCE</scope>
    <source>
        <strain evidence="3">91-R6</strain>
    </source>
</reference>
<evidence type="ECO:0000259" key="2">
    <source>
        <dbReference type="Pfam" id="PF25933"/>
    </source>
</evidence>
<evidence type="ECO:0000313" key="3">
    <source>
        <dbReference type="EMBL" id="QCC45340.1"/>
    </source>
</evidence>
<evidence type="ECO:0000313" key="5">
    <source>
        <dbReference type="Proteomes" id="UP000296216"/>
    </source>
</evidence>
<feature type="transmembrane region" description="Helical" evidence="1">
    <location>
        <begin position="163"/>
        <end position="188"/>
    </location>
</feature>
<name>A0A4D6GU22_HALS9</name>
<feature type="transmembrane region" description="Helical" evidence="1">
    <location>
        <begin position="137"/>
        <end position="157"/>
    </location>
</feature>
<feature type="transmembrane region" description="Helical" evidence="1">
    <location>
        <begin position="97"/>
        <end position="116"/>
    </location>
</feature>
<dbReference type="EMBL" id="CP038631">
    <property type="protein sequence ID" value="QCC45340.1"/>
    <property type="molecule type" value="Genomic_DNA"/>
</dbReference>
<dbReference type="Proteomes" id="UP000323075">
    <property type="component" value="Unassembled WGS sequence"/>
</dbReference>
<keyword evidence="1" id="KW-0472">Membrane</keyword>
<dbReference type="AlphaFoldDB" id="A0A4D6GU22"/>
<dbReference type="GeneID" id="68694295"/>
<proteinExistence type="predicted"/>
<feature type="domain" description="DUF7978" evidence="2">
    <location>
        <begin position="5"/>
        <end position="189"/>
    </location>
</feature>
<dbReference type="EMBL" id="VRYN01000001">
    <property type="protein sequence ID" value="TYO81611.1"/>
    <property type="molecule type" value="Genomic_DNA"/>
</dbReference>
<protein>
    <recommendedName>
        <fullName evidence="2">DUF7978 domain-containing protein</fullName>
    </recommendedName>
</protein>
<reference evidence="3 5" key="1">
    <citation type="journal article" date="2019" name="Microbiol. Resour. Announc.">
        <title>The Genome Sequence of the Halobacterium salinarum Type Strain Is Closely Related to That of Laboratory Strains NRC-1 and R1.</title>
        <authorList>
            <person name="Pfeiffer F."/>
            <person name="Marchfelder A."/>
            <person name="Habermann B."/>
            <person name="Dyall-Smith M.L."/>
        </authorList>
    </citation>
    <scope>NUCLEOTIDE SEQUENCE [LARGE SCALE GENOMIC DNA]</scope>
    <source>
        <strain evidence="3">91-R6</strain>
        <strain evidence="5">ATCC 33171 / DSM 3754 / JCM 8978 / NBRC 102687 / NCIMB 764 / 91-R6</strain>
    </source>
</reference>
<keyword evidence="1" id="KW-0812">Transmembrane</keyword>
<dbReference type="Pfam" id="PF25933">
    <property type="entry name" value="DUF7978"/>
    <property type="match status" value="1"/>
</dbReference>
<evidence type="ECO:0000256" key="1">
    <source>
        <dbReference type="SAM" id="Phobius"/>
    </source>
</evidence>
<feature type="transmembrane region" description="Helical" evidence="1">
    <location>
        <begin position="47"/>
        <end position="70"/>
    </location>
</feature>